<dbReference type="STRING" id="717605.Theco_3666"/>
<dbReference type="PANTHER" id="PTHR11236:SF41">
    <property type="entry name" value="AMINODEOXYCHORISMATE SYNTHASE COMPONENT 1"/>
    <property type="match status" value="1"/>
</dbReference>
<keyword evidence="4" id="KW-1185">Reference proteome</keyword>
<dbReference type="EMBL" id="CP003255">
    <property type="protein sequence ID" value="AGA59687.1"/>
    <property type="molecule type" value="Genomic_DNA"/>
</dbReference>
<dbReference type="eggNOG" id="COG0147">
    <property type="taxonomic scope" value="Bacteria"/>
</dbReference>
<proteinExistence type="predicted"/>
<dbReference type="InterPro" id="IPR006805">
    <property type="entry name" value="Anth_synth_I_N"/>
</dbReference>
<evidence type="ECO:0000259" key="1">
    <source>
        <dbReference type="Pfam" id="PF00425"/>
    </source>
</evidence>
<name>L0EIP3_THECK</name>
<sequence>MPIFRSAVMGGTNETMTEAVTTLEQWRAWRSEGFNTLPLLRRVHLKPGEDRPAEWSGAWAAAYPHAIVLESGKDGRYTYLGLRPSAVLRGKGSEAVATETGEAAGEAVIGNAAVIGQAAIGAAVNRGAEAIRGAGTTGQKDSPPTRRFTGKPLDVVRAWITGRRGPSLPDGPKWTGGIAGLFAYDIVRSIERLPELAADDLGLPDYLFLKLDELWIIDHEARELILSCHVEVPDGTDDVGLADLYDEALQHTERMREIWAGIAAAARAPEAERRLAERRKAMEADRLEIDIDALEGLIRPFSKRAYMDAVERIRDYIAQGDVFQVNLSQRMSKRSSADPDALYEWLRLFNPSPYMGYLRCPDFRLVSASPELLVAMRGGVLSTRPIAGTRRRGRTPGEDRRMAEELLASEKERAEHIMLVDLERNDLGRISRYGTVRVKELMTIEYYSHVMHLVSQVEGELAEGKDALDVIGAVFPGGTITGAPKVRTMEILEELEPTRRGPYYGSLGWIDYSGDMAFNILIRTMVVRDGCVHIQAGGGIVIDSDPEREYKESLNKAKALWKAVQYVEREAEGALSHAAGAERPAKEERR</sequence>
<dbReference type="Pfam" id="PF00425">
    <property type="entry name" value="Chorismate_bind"/>
    <property type="match status" value="1"/>
</dbReference>
<gene>
    <name evidence="3" type="ordered locus">Theco_3666</name>
</gene>
<evidence type="ECO:0000313" key="3">
    <source>
        <dbReference type="EMBL" id="AGA59687.1"/>
    </source>
</evidence>
<dbReference type="Proteomes" id="UP000010795">
    <property type="component" value="Chromosome"/>
</dbReference>
<feature type="domain" description="Anthranilate synthase component I N-terminal" evidence="2">
    <location>
        <begin position="64"/>
        <end position="226"/>
    </location>
</feature>
<dbReference type="PANTHER" id="PTHR11236">
    <property type="entry name" value="AMINOBENZOATE/ANTHRANILATE SYNTHASE"/>
    <property type="match status" value="1"/>
</dbReference>
<accession>L0EIP3</accession>
<dbReference type="InterPro" id="IPR019999">
    <property type="entry name" value="Anth_synth_I-like"/>
</dbReference>
<dbReference type="SUPFAM" id="SSF56322">
    <property type="entry name" value="ADC synthase"/>
    <property type="match status" value="1"/>
</dbReference>
<dbReference type="Gene3D" id="3.60.120.10">
    <property type="entry name" value="Anthranilate synthase"/>
    <property type="match status" value="1"/>
</dbReference>
<dbReference type="InterPro" id="IPR015890">
    <property type="entry name" value="Chorismate_C"/>
</dbReference>
<dbReference type="GO" id="GO:0000162">
    <property type="term" value="P:L-tryptophan biosynthetic process"/>
    <property type="evidence" value="ECO:0007669"/>
    <property type="project" value="TreeGrafter"/>
</dbReference>
<dbReference type="PRINTS" id="PR00095">
    <property type="entry name" value="ANTSNTHASEI"/>
</dbReference>
<dbReference type="InterPro" id="IPR005801">
    <property type="entry name" value="ADC_synthase"/>
</dbReference>
<evidence type="ECO:0000313" key="4">
    <source>
        <dbReference type="Proteomes" id="UP000010795"/>
    </source>
</evidence>
<evidence type="ECO:0000259" key="2">
    <source>
        <dbReference type="Pfam" id="PF04715"/>
    </source>
</evidence>
<dbReference type="Pfam" id="PF04715">
    <property type="entry name" value="Anth_synt_I_N"/>
    <property type="match status" value="1"/>
</dbReference>
<reference evidence="4" key="1">
    <citation type="submission" date="2012-01" db="EMBL/GenBank/DDBJ databases">
        <title>Complete sequence of chromosome of Thermobacillus composti KWC4.</title>
        <authorList>
            <person name="Lucas S."/>
            <person name="Han J."/>
            <person name="Lapidus A."/>
            <person name="Cheng J.-F."/>
            <person name="Goodwin L."/>
            <person name="Pitluck S."/>
            <person name="Peters L."/>
            <person name="Ovchinnikova G."/>
            <person name="Teshima H."/>
            <person name="Detter J.C."/>
            <person name="Han C."/>
            <person name="Tapia R."/>
            <person name="Land M."/>
            <person name="Hauser L."/>
            <person name="Kyrpides N."/>
            <person name="Ivanova N."/>
            <person name="Pagani I."/>
            <person name="Anderson I."/>
            <person name="Woyke T."/>
        </authorList>
    </citation>
    <scope>NUCLEOTIDE SEQUENCE [LARGE SCALE GENOMIC DNA]</scope>
    <source>
        <strain evidence="4">DSM 18247 / JCM 13945 / KWC4</strain>
    </source>
</reference>
<dbReference type="AlphaFoldDB" id="L0EIP3"/>
<feature type="domain" description="Chorismate-utilising enzyme C-terminal" evidence="1">
    <location>
        <begin position="303"/>
        <end position="556"/>
    </location>
</feature>
<organism evidence="3 4">
    <name type="scientific">Thermobacillus composti (strain DSM 18247 / JCM 13945 / KWC4)</name>
    <dbReference type="NCBI Taxonomy" id="717605"/>
    <lineage>
        <taxon>Bacteria</taxon>
        <taxon>Bacillati</taxon>
        <taxon>Bacillota</taxon>
        <taxon>Bacilli</taxon>
        <taxon>Bacillales</taxon>
        <taxon>Paenibacillaceae</taxon>
        <taxon>Thermobacillus</taxon>
    </lineage>
</organism>
<dbReference type="HOGENOM" id="CLU_006493_9_3_9"/>
<dbReference type="KEGG" id="tco:Theco_3666"/>
<protein>
    <submittedName>
        <fullName evidence="3">Anthranilate/para-aminobenzoate synthase component I</fullName>
    </submittedName>
</protein>